<keyword evidence="2" id="KW-0808">Transferase</keyword>
<evidence type="ECO:0000256" key="2">
    <source>
        <dbReference type="ARBA" id="ARBA00022679"/>
    </source>
</evidence>
<dbReference type="EMBL" id="JAPQKL010000005">
    <property type="protein sequence ID" value="KAJ5130684.1"/>
    <property type="molecule type" value="Genomic_DNA"/>
</dbReference>
<protein>
    <submittedName>
        <fullName evidence="3">Aromatic prenyltransferase</fullName>
    </submittedName>
</protein>
<dbReference type="GeneID" id="81406637"/>
<gene>
    <name evidence="3" type="ORF">N7515_006723</name>
</gene>
<dbReference type="RefSeq" id="XP_056521063.1">
    <property type="nucleotide sequence ID" value="XM_056667467.1"/>
</dbReference>
<name>A0A9W9L117_9EURO</name>
<dbReference type="CDD" id="cd13929">
    <property type="entry name" value="PT-DMATS_CymD"/>
    <property type="match status" value="1"/>
</dbReference>
<reference evidence="3" key="1">
    <citation type="submission" date="2022-11" db="EMBL/GenBank/DDBJ databases">
        <authorList>
            <person name="Petersen C."/>
        </authorList>
    </citation>
    <scope>NUCLEOTIDE SEQUENCE</scope>
    <source>
        <strain evidence="3">IBT 22155</strain>
    </source>
</reference>
<dbReference type="PANTHER" id="PTHR40627:SF3">
    <property type="entry name" value="PRENYLTRANSFERASE ASQH2-RELATED"/>
    <property type="match status" value="1"/>
</dbReference>
<evidence type="ECO:0000313" key="4">
    <source>
        <dbReference type="Proteomes" id="UP001149079"/>
    </source>
</evidence>
<dbReference type="OrthoDB" id="5392033at2759"/>
<keyword evidence="4" id="KW-1185">Reference proteome</keyword>
<comment type="similarity">
    <text evidence="1">Belongs to the tryptophan dimethylallyltransferase family.</text>
</comment>
<dbReference type="GO" id="GO:0016765">
    <property type="term" value="F:transferase activity, transferring alkyl or aryl (other than methyl) groups"/>
    <property type="evidence" value="ECO:0007669"/>
    <property type="project" value="InterPro"/>
</dbReference>
<sequence length="365" mass="40693">MSVQGPYRSLSRYLTFSDRNQSQWWHNKAPILEHMLQFCSYNEAQQYQYLIFFYALVTPALGEFVDPKIGAEGNTLLSGAGKLELSLTFTVEESSVRLAFEPTGFLAGTQQDPFNCHAIRKLLNTLQIAEGVQLNSDIFNTLAEALMISQQEQVVLQTSKQSEVQGLFYKTQNILALNLRGGDVLPDLYVYPQLKSIATDTPVQEMLVGTLHKLDTQGRFSRGLELVEKYLQSTAATTSPMFLSYDLLPRAQATGRLFLSETQMTWDQICDLWTLGGAVSSPDGLKALKVLWDILSLTPGMRGPADFPLLFGMELLESPPFIRPQIGFPMTGKSEVEIAEAAVQFFTWLGLTKHASGYMASLKAY</sequence>
<reference evidence="3" key="2">
    <citation type="journal article" date="2023" name="IMA Fungus">
        <title>Comparative genomic study of the Penicillium genus elucidates a diverse pangenome and 15 lateral gene transfer events.</title>
        <authorList>
            <person name="Petersen C."/>
            <person name="Sorensen T."/>
            <person name="Nielsen M.R."/>
            <person name="Sondergaard T.E."/>
            <person name="Sorensen J.L."/>
            <person name="Fitzpatrick D.A."/>
            <person name="Frisvad J.C."/>
            <person name="Nielsen K.L."/>
        </authorList>
    </citation>
    <scope>NUCLEOTIDE SEQUENCE</scope>
    <source>
        <strain evidence="3">IBT 22155</strain>
    </source>
</reference>
<dbReference type="Proteomes" id="UP001149079">
    <property type="component" value="Unassembled WGS sequence"/>
</dbReference>
<organism evidence="3 4">
    <name type="scientific">Penicillium bovifimosum</name>
    <dbReference type="NCBI Taxonomy" id="126998"/>
    <lineage>
        <taxon>Eukaryota</taxon>
        <taxon>Fungi</taxon>
        <taxon>Dikarya</taxon>
        <taxon>Ascomycota</taxon>
        <taxon>Pezizomycotina</taxon>
        <taxon>Eurotiomycetes</taxon>
        <taxon>Eurotiomycetidae</taxon>
        <taxon>Eurotiales</taxon>
        <taxon>Aspergillaceae</taxon>
        <taxon>Penicillium</taxon>
    </lineage>
</organism>
<dbReference type="AlphaFoldDB" id="A0A9W9L117"/>
<accession>A0A9W9L117</accession>
<proteinExistence type="inferred from homology"/>
<dbReference type="GO" id="GO:0009820">
    <property type="term" value="P:alkaloid metabolic process"/>
    <property type="evidence" value="ECO:0007669"/>
    <property type="project" value="InterPro"/>
</dbReference>
<dbReference type="Pfam" id="PF11991">
    <property type="entry name" value="Trp_DMAT"/>
    <property type="match status" value="1"/>
</dbReference>
<dbReference type="PANTHER" id="PTHR40627">
    <property type="entry name" value="INDOLE PRENYLTRANSFERASE TDIB-RELATED"/>
    <property type="match status" value="1"/>
</dbReference>
<dbReference type="InterPro" id="IPR017795">
    <property type="entry name" value="ABBA_NscD-like"/>
</dbReference>
<dbReference type="NCBIfam" id="TIGR03429">
    <property type="entry name" value="arom_pren_DMATS"/>
    <property type="match status" value="1"/>
</dbReference>
<comment type="caution">
    <text evidence="3">The sequence shown here is derived from an EMBL/GenBank/DDBJ whole genome shotgun (WGS) entry which is preliminary data.</text>
</comment>
<evidence type="ECO:0000313" key="3">
    <source>
        <dbReference type="EMBL" id="KAJ5130684.1"/>
    </source>
</evidence>
<evidence type="ECO:0000256" key="1">
    <source>
        <dbReference type="ARBA" id="ARBA00010209"/>
    </source>
</evidence>